<dbReference type="Pfam" id="PF00534">
    <property type="entry name" value="Glycos_transf_1"/>
    <property type="match status" value="1"/>
</dbReference>
<dbReference type="GO" id="GO:0016757">
    <property type="term" value="F:glycosyltransferase activity"/>
    <property type="evidence" value="ECO:0007669"/>
    <property type="project" value="UniProtKB-KW"/>
</dbReference>
<feature type="domain" description="Glycosyl transferase family 1" evidence="1">
    <location>
        <begin position="190"/>
        <end position="323"/>
    </location>
</feature>
<dbReference type="EMBL" id="JAKIKS010000228">
    <property type="protein sequence ID" value="MCL1127841.1"/>
    <property type="molecule type" value="Genomic_DNA"/>
</dbReference>
<dbReference type="Proteomes" id="UP001203423">
    <property type="component" value="Unassembled WGS sequence"/>
</dbReference>
<dbReference type="RefSeq" id="WP_248943270.1">
    <property type="nucleotide sequence ID" value="NZ_JAKIKS010000228.1"/>
</dbReference>
<gene>
    <name evidence="2" type="ORF">L2764_26130</name>
</gene>
<dbReference type="PANTHER" id="PTHR45947">
    <property type="entry name" value="SULFOQUINOVOSYL TRANSFERASE SQD2"/>
    <property type="match status" value="1"/>
</dbReference>
<reference evidence="2 3" key="1">
    <citation type="submission" date="2022-01" db="EMBL/GenBank/DDBJ databases">
        <title>Whole genome-based taxonomy of the Shewanellaceae.</title>
        <authorList>
            <person name="Martin-Rodriguez A.J."/>
        </authorList>
    </citation>
    <scope>NUCLEOTIDE SEQUENCE [LARGE SCALE GENOMIC DNA]</scope>
    <source>
        <strain evidence="2 3">DSM 17177</strain>
    </source>
</reference>
<protein>
    <submittedName>
        <fullName evidence="2">Glycosyltransferase</fullName>
        <ecNumber evidence="2">2.4.-.-</ecNumber>
    </submittedName>
</protein>
<keyword evidence="2" id="KW-0328">Glycosyltransferase</keyword>
<dbReference type="InterPro" id="IPR001296">
    <property type="entry name" value="Glyco_trans_1"/>
</dbReference>
<dbReference type="PANTHER" id="PTHR45947:SF3">
    <property type="entry name" value="SULFOQUINOVOSYL TRANSFERASE SQD2"/>
    <property type="match status" value="1"/>
</dbReference>
<dbReference type="InterPro" id="IPR050194">
    <property type="entry name" value="Glycosyltransferase_grp1"/>
</dbReference>
<name>A0ABT0LJH5_9GAMM</name>
<sequence length="363" mass="40646">MITKILVVSSSVAPVGEGGAGGVDVTLTSFLACMAQFCNCKIDILVPDGSTIKNETGKVIFSSGTCSIPAQNLEYNDKILLYEDDVSLSFMELCYKVQSDYDLILNLSYDYMPFYLTDFFDTPMFHLVSMGRTSRPMSYIIKKVYNQSPNRIAFHSFAQARSFGISDFQNPLYVGLQSRKYTFYDKPVESLVTASRIAPEKGLEDALEVARLLKLPIKIMGAADDDAYLQYLMHRYQDVEAKWLGFLEHDDFIRQIGNARMAIATPKWEEAMGIANIEATLSGVPVAAYDRGGIKEVIFHGKTGFISRDASPVSIANYYHEALGLDRNSIKEFAGKKLSLESFFGRLCCWFSKEGIQMETLCR</sequence>
<evidence type="ECO:0000313" key="3">
    <source>
        <dbReference type="Proteomes" id="UP001203423"/>
    </source>
</evidence>
<dbReference type="SUPFAM" id="SSF53756">
    <property type="entry name" value="UDP-Glycosyltransferase/glycogen phosphorylase"/>
    <property type="match status" value="1"/>
</dbReference>
<keyword evidence="3" id="KW-1185">Reference proteome</keyword>
<proteinExistence type="predicted"/>
<dbReference type="EC" id="2.4.-.-" evidence="2"/>
<comment type="caution">
    <text evidence="2">The sequence shown here is derived from an EMBL/GenBank/DDBJ whole genome shotgun (WGS) entry which is preliminary data.</text>
</comment>
<accession>A0ABT0LJH5</accession>
<evidence type="ECO:0000259" key="1">
    <source>
        <dbReference type="Pfam" id="PF00534"/>
    </source>
</evidence>
<organism evidence="2 3">
    <name type="scientific">Shewanella surugensis</name>
    <dbReference type="NCBI Taxonomy" id="212020"/>
    <lineage>
        <taxon>Bacteria</taxon>
        <taxon>Pseudomonadati</taxon>
        <taxon>Pseudomonadota</taxon>
        <taxon>Gammaproteobacteria</taxon>
        <taxon>Alteromonadales</taxon>
        <taxon>Shewanellaceae</taxon>
        <taxon>Shewanella</taxon>
    </lineage>
</organism>
<dbReference type="Gene3D" id="3.40.50.2000">
    <property type="entry name" value="Glycogen Phosphorylase B"/>
    <property type="match status" value="1"/>
</dbReference>
<evidence type="ECO:0000313" key="2">
    <source>
        <dbReference type="EMBL" id="MCL1127841.1"/>
    </source>
</evidence>
<keyword evidence="2" id="KW-0808">Transferase</keyword>